<dbReference type="EMBL" id="KB870808">
    <property type="protein sequence ID" value="EOA29454.1"/>
    <property type="molecule type" value="Genomic_DNA"/>
</dbReference>
<feature type="non-terminal residue" evidence="2">
    <location>
        <position position="26"/>
    </location>
</feature>
<organism evidence="2 3">
    <name type="scientific">Capsella rubella</name>
    <dbReference type="NCBI Taxonomy" id="81985"/>
    <lineage>
        <taxon>Eukaryota</taxon>
        <taxon>Viridiplantae</taxon>
        <taxon>Streptophyta</taxon>
        <taxon>Embryophyta</taxon>
        <taxon>Tracheophyta</taxon>
        <taxon>Spermatophyta</taxon>
        <taxon>Magnoliopsida</taxon>
        <taxon>eudicotyledons</taxon>
        <taxon>Gunneridae</taxon>
        <taxon>Pentapetalae</taxon>
        <taxon>rosids</taxon>
        <taxon>malvids</taxon>
        <taxon>Brassicales</taxon>
        <taxon>Brassicaceae</taxon>
        <taxon>Camelineae</taxon>
        <taxon>Capsella</taxon>
    </lineage>
</organism>
<evidence type="ECO:0000313" key="2">
    <source>
        <dbReference type="EMBL" id="EOA29455.1"/>
    </source>
</evidence>
<name>R0HVM4_9BRAS</name>
<reference evidence="3" key="1">
    <citation type="journal article" date="2013" name="Nat. Genet.">
        <title>The Capsella rubella genome and the genomic consequences of rapid mating system evolution.</title>
        <authorList>
            <person name="Slotte T."/>
            <person name="Hazzouri K.M."/>
            <person name="Agren J.A."/>
            <person name="Koenig D."/>
            <person name="Maumus F."/>
            <person name="Guo Y.L."/>
            <person name="Steige K."/>
            <person name="Platts A.E."/>
            <person name="Escobar J.S."/>
            <person name="Newman L.K."/>
            <person name="Wang W."/>
            <person name="Mandakova T."/>
            <person name="Vello E."/>
            <person name="Smith L.M."/>
            <person name="Henz S.R."/>
            <person name="Steffen J."/>
            <person name="Takuno S."/>
            <person name="Brandvain Y."/>
            <person name="Coop G."/>
            <person name="Andolfatto P."/>
            <person name="Hu T.T."/>
            <person name="Blanchette M."/>
            <person name="Clark R.M."/>
            <person name="Quesneville H."/>
            <person name="Nordborg M."/>
            <person name="Gaut B.S."/>
            <person name="Lysak M.A."/>
            <person name="Jenkins J."/>
            <person name="Grimwood J."/>
            <person name="Chapman J."/>
            <person name="Prochnik S."/>
            <person name="Shu S."/>
            <person name="Rokhsar D."/>
            <person name="Schmutz J."/>
            <person name="Weigel D."/>
            <person name="Wright S.I."/>
        </authorList>
    </citation>
    <scope>NUCLEOTIDE SEQUENCE [LARGE SCALE GENOMIC DNA]</scope>
    <source>
        <strain evidence="3">cv. Monte Gargano</strain>
    </source>
</reference>
<dbReference type="EMBL" id="KB870808">
    <property type="protein sequence ID" value="EOA29455.1"/>
    <property type="molecule type" value="Genomic_DNA"/>
</dbReference>
<protein>
    <submittedName>
        <fullName evidence="2">Uncharacterized protein</fullName>
    </submittedName>
</protein>
<feature type="region of interest" description="Disordered" evidence="1">
    <location>
        <begin position="1"/>
        <end position="26"/>
    </location>
</feature>
<accession>R0HVM4</accession>
<evidence type="ECO:0000313" key="3">
    <source>
        <dbReference type="Proteomes" id="UP000029121"/>
    </source>
</evidence>
<dbReference type="AlphaFoldDB" id="R0HVM4"/>
<reference evidence="2" key="2">
    <citation type="journal article" date="2013" name="Nat. Genet.">
        <title>Genome sequencing of Capsella rubella.</title>
        <authorList>
            <person name="Schmutz J."/>
            <person name="Prochnik S."/>
            <person name="Nordborg M."/>
            <person name="Weigel D."/>
            <person name="Rokhsar D."/>
            <person name="Wright S."/>
        </authorList>
    </citation>
    <scope>NUCLEOTIDE SEQUENCE</scope>
</reference>
<evidence type="ECO:0000256" key="1">
    <source>
        <dbReference type="SAM" id="MobiDB-lite"/>
    </source>
</evidence>
<sequence length="26" mass="2991">MTSKEQRRISTMHTILPKASSKMVKT</sequence>
<keyword evidence="3" id="KW-1185">Reference proteome</keyword>
<gene>
    <name evidence="2" type="ORF">CARUB_v100231601mg</name>
</gene>
<dbReference type="Proteomes" id="UP000029121">
    <property type="component" value="Unassembled WGS sequence"/>
</dbReference>
<proteinExistence type="predicted"/>